<evidence type="ECO:0000313" key="1">
    <source>
        <dbReference type="EMBL" id="SFC89689.1"/>
    </source>
</evidence>
<dbReference type="AlphaFoldDB" id="A0A1I1MWE1"/>
<keyword evidence="2" id="KW-1185">Reference proteome</keyword>
<gene>
    <name evidence="1" type="ORF">SAMN05216167_102742</name>
</gene>
<organism evidence="1 2">
    <name type="scientific">Spirosoma endophyticum</name>
    <dbReference type="NCBI Taxonomy" id="662367"/>
    <lineage>
        <taxon>Bacteria</taxon>
        <taxon>Pseudomonadati</taxon>
        <taxon>Bacteroidota</taxon>
        <taxon>Cytophagia</taxon>
        <taxon>Cytophagales</taxon>
        <taxon>Cytophagaceae</taxon>
        <taxon>Spirosoma</taxon>
    </lineage>
</organism>
<dbReference type="EMBL" id="FOLQ01000002">
    <property type="protein sequence ID" value="SFC89689.1"/>
    <property type="molecule type" value="Genomic_DNA"/>
</dbReference>
<proteinExistence type="predicted"/>
<reference evidence="1 2" key="1">
    <citation type="submission" date="2016-10" db="EMBL/GenBank/DDBJ databases">
        <authorList>
            <person name="de Groot N.N."/>
        </authorList>
    </citation>
    <scope>NUCLEOTIDE SEQUENCE [LARGE SCALE GENOMIC DNA]</scope>
    <source>
        <strain evidence="1 2">DSM 26130</strain>
    </source>
</reference>
<name>A0A1I1MWE1_9BACT</name>
<dbReference type="Proteomes" id="UP000198598">
    <property type="component" value="Unassembled WGS sequence"/>
</dbReference>
<accession>A0A1I1MWE1</accession>
<sequence>MGSCWVSVDEIEWQMGYDSLSNVPESVQKVIRAEVDRVVV</sequence>
<evidence type="ECO:0000313" key="2">
    <source>
        <dbReference type="Proteomes" id="UP000198598"/>
    </source>
</evidence>
<protein>
    <submittedName>
        <fullName evidence="1">Uncharacterized protein</fullName>
    </submittedName>
</protein>